<evidence type="ECO:0000313" key="4">
    <source>
        <dbReference type="EMBL" id="WAS90925.1"/>
    </source>
</evidence>
<gene>
    <name evidence="4" type="ORF">O0S08_32450</name>
</gene>
<proteinExistence type="predicted"/>
<dbReference type="Proteomes" id="UP001164459">
    <property type="component" value="Chromosome"/>
</dbReference>
<feature type="domain" description="GON" evidence="3">
    <location>
        <begin position="227"/>
        <end position="332"/>
    </location>
</feature>
<dbReference type="EMBL" id="CP114040">
    <property type="protein sequence ID" value="WAS90925.1"/>
    <property type="molecule type" value="Genomic_DNA"/>
</dbReference>
<evidence type="ECO:0000259" key="3">
    <source>
        <dbReference type="Pfam" id="PF08685"/>
    </source>
</evidence>
<evidence type="ECO:0000256" key="2">
    <source>
        <dbReference type="SAM" id="MobiDB-lite"/>
    </source>
</evidence>
<evidence type="ECO:0000313" key="5">
    <source>
        <dbReference type="Proteomes" id="UP001164459"/>
    </source>
</evidence>
<evidence type="ECO:0000256" key="1">
    <source>
        <dbReference type="ARBA" id="ARBA00022723"/>
    </source>
</evidence>
<sequence length="356" mass="36887">MLIVTPWIVLACDVAEEPATPAAAAVDEEDVDEGDADAEALEPGDPDWLENTAADPEAGLLCILCILGGAEPACGADGHSYANACFAACEGGGAVPAVTYWPDEDGDGFGDASATPASACTIPDGASDNSDDCDDDDDAVSPGSPEACDGVDNDCDAASRCDAQSCADIALDDPSAIDGDYTLYVDLDPDRPWTAYCHDMAGEPRTYLSLVAVGEGRNFSQYTAPSSVRTAFTRVRIEPTTLAVDIDDLTFSSSSGELYHGETLVTAMPYGVAESCGWEQGVANIDLTGTPFKIASPFCTSGFEASGGVTFSEDDQVADVLGAGNCGWTSPTCSYGPHDLMNTVNGWILQLAYVEP</sequence>
<reference evidence="4" key="1">
    <citation type="submission" date="2022-11" db="EMBL/GenBank/DDBJ databases">
        <title>Minimal conservation of predation-associated metabolite biosynthetic gene clusters underscores biosynthetic potential of Myxococcota including descriptions for ten novel species: Archangium lansinium sp. nov., Myxococcus landrumus sp. nov., Nannocystis bai.</title>
        <authorList>
            <person name="Ahearne A."/>
            <person name="Stevens C."/>
            <person name="Dowd S."/>
        </authorList>
    </citation>
    <scope>NUCLEOTIDE SEQUENCE</scope>
    <source>
        <strain evidence="4">Fl3</strain>
    </source>
</reference>
<name>A0ABY7GVI2_9BACT</name>
<dbReference type="Pfam" id="PF11617">
    <property type="entry name" value="Cu-binding_MopE"/>
    <property type="match status" value="1"/>
</dbReference>
<dbReference type="RefSeq" id="WP_269033252.1">
    <property type="nucleotide sequence ID" value="NZ_CP114040.1"/>
</dbReference>
<keyword evidence="5" id="KW-1185">Reference proteome</keyword>
<accession>A0ABY7GVI2</accession>
<keyword evidence="1" id="KW-0479">Metal-binding</keyword>
<feature type="domain" description="GON" evidence="3">
    <location>
        <begin position="164"/>
        <end position="223"/>
    </location>
</feature>
<feature type="compositionally biased region" description="Acidic residues" evidence="2">
    <location>
        <begin position="26"/>
        <end position="47"/>
    </location>
</feature>
<dbReference type="InterPro" id="IPR021655">
    <property type="entry name" value="Put_metal-bd"/>
</dbReference>
<feature type="region of interest" description="Disordered" evidence="2">
    <location>
        <begin position="120"/>
        <end position="145"/>
    </location>
</feature>
<dbReference type="Pfam" id="PF08685">
    <property type="entry name" value="GON"/>
    <property type="match status" value="2"/>
</dbReference>
<feature type="region of interest" description="Disordered" evidence="2">
    <location>
        <begin position="20"/>
        <end position="47"/>
    </location>
</feature>
<protein>
    <submittedName>
        <fullName evidence="4">GON domain-containing protein</fullName>
    </submittedName>
</protein>
<feature type="compositionally biased region" description="Acidic residues" evidence="2">
    <location>
        <begin position="129"/>
        <end position="139"/>
    </location>
</feature>
<dbReference type="InterPro" id="IPR012314">
    <property type="entry name" value="Pept_M12B_GON-ADAMTSs"/>
</dbReference>
<organism evidence="4 5">
    <name type="scientific">Nannocystis punicea</name>
    <dbReference type="NCBI Taxonomy" id="2995304"/>
    <lineage>
        <taxon>Bacteria</taxon>
        <taxon>Pseudomonadati</taxon>
        <taxon>Myxococcota</taxon>
        <taxon>Polyangia</taxon>
        <taxon>Nannocystales</taxon>
        <taxon>Nannocystaceae</taxon>
        <taxon>Nannocystis</taxon>
    </lineage>
</organism>